<comment type="caution">
    <text evidence="2">The sequence shown here is derived from an EMBL/GenBank/DDBJ whole genome shotgun (WGS) entry which is preliminary data.</text>
</comment>
<gene>
    <name evidence="2" type="ORF">ABID21_003131</name>
</gene>
<feature type="region of interest" description="Disordered" evidence="1">
    <location>
        <begin position="1"/>
        <end position="93"/>
    </location>
</feature>
<proteinExistence type="predicted"/>
<accession>A0ABV2H8Y4</accession>
<reference evidence="2 3" key="1">
    <citation type="submission" date="2024-06" db="EMBL/GenBank/DDBJ databases">
        <title>Genomic Encyclopedia of Type Strains, Phase IV (KMG-IV): sequencing the most valuable type-strain genomes for metagenomic binning, comparative biology and taxonomic classification.</title>
        <authorList>
            <person name="Goeker M."/>
        </authorList>
    </citation>
    <scope>NUCLEOTIDE SEQUENCE [LARGE SCALE GENOMIC DNA]</scope>
    <source>
        <strain evidence="2 3">DSM 105042</strain>
    </source>
</reference>
<evidence type="ECO:0000313" key="2">
    <source>
        <dbReference type="EMBL" id="MET3587009.1"/>
    </source>
</evidence>
<organism evidence="2 3">
    <name type="scientific">Pseudorhizobium tarimense</name>
    <dbReference type="NCBI Taxonomy" id="1079109"/>
    <lineage>
        <taxon>Bacteria</taxon>
        <taxon>Pseudomonadati</taxon>
        <taxon>Pseudomonadota</taxon>
        <taxon>Alphaproteobacteria</taxon>
        <taxon>Hyphomicrobiales</taxon>
        <taxon>Rhizobiaceae</taxon>
        <taxon>Rhizobium/Agrobacterium group</taxon>
        <taxon>Pseudorhizobium</taxon>
    </lineage>
</organism>
<dbReference type="Proteomes" id="UP001549031">
    <property type="component" value="Unassembled WGS sequence"/>
</dbReference>
<dbReference type="RefSeq" id="WP_247244830.1">
    <property type="nucleotide sequence ID" value="NZ_JALJRA010000011.1"/>
</dbReference>
<feature type="compositionally biased region" description="Basic and acidic residues" evidence="1">
    <location>
        <begin position="16"/>
        <end position="34"/>
    </location>
</feature>
<sequence length="93" mass="10667">MSKDQSPSGGYRNNRLRSERDPVIDDGERRRETSDDAAPAADELPEVSYGQNEMSKAWARESYRADYGRASEARRNEFGRKRVEDADEAPERE</sequence>
<keyword evidence="3" id="KW-1185">Reference proteome</keyword>
<evidence type="ECO:0000256" key="1">
    <source>
        <dbReference type="SAM" id="MobiDB-lite"/>
    </source>
</evidence>
<protein>
    <submittedName>
        <fullName evidence="2">Uncharacterized protein</fullName>
    </submittedName>
</protein>
<name>A0ABV2H8Y4_9HYPH</name>
<dbReference type="EMBL" id="JBEPLJ010000011">
    <property type="protein sequence ID" value="MET3587009.1"/>
    <property type="molecule type" value="Genomic_DNA"/>
</dbReference>
<evidence type="ECO:0000313" key="3">
    <source>
        <dbReference type="Proteomes" id="UP001549031"/>
    </source>
</evidence>
<feature type="compositionally biased region" description="Basic and acidic residues" evidence="1">
    <location>
        <begin position="58"/>
        <end position="93"/>
    </location>
</feature>